<dbReference type="Proteomes" id="UP000237968">
    <property type="component" value="Unassembled WGS sequence"/>
</dbReference>
<dbReference type="EMBL" id="PVNK01000127">
    <property type="protein sequence ID" value="PRQ02181.1"/>
    <property type="molecule type" value="Genomic_DNA"/>
</dbReference>
<evidence type="ECO:0008006" key="3">
    <source>
        <dbReference type="Google" id="ProtNLM"/>
    </source>
</evidence>
<reference evidence="1 2" key="1">
    <citation type="submission" date="2018-03" db="EMBL/GenBank/DDBJ databases">
        <title>Draft Genome Sequences of the Obligatory Marine Myxobacteria Enhygromyxa salina SWB005.</title>
        <authorList>
            <person name="Poehlein A."/>
            <person name="Moghaddam J.A."/>
            <person name="Harms H."/>
            <person name="Alanjari M."/>
            <person name="Koenig G.M."/>
            <person name="Daniel R."/>
            <person name="Schaeberle T.F."/>
        </authorList>
    </citation>
    <scope>NUCLEOTIDE SEQUENCE [LARGE SCALE GENOMIC DNA]</scope>
    <source>
        <strain evidence="1 2">SWB005</strain>
    </source>
</reference>
<comment type="caution">
    <text evidence="1">The sequence shown here is derived from an EMBL/GenBank/DDBJ whole genome shotgun (WGS) entry which is preliminary data.</text>
</comment>
<proteinExistence type="predicted"/>
<evidence type="ECO:0000313" key="1">
    <source>
        <dbReference type="EMBL" id="PRQ02181.1"/>
    </source>
</evidence>
<keyword evidence="2" id="KW-1185">Reference proteome</keyword>
<evidence type="ECO:0000313" key="2">
    <source>
        <dbReference type="Proteomes" id="UP000237968"/>
    </source>
</evidence>
<organism evidence="1 2">
    <name type="scientific">Enhygromyxa salina</name>
    <dbReference type="NCBI Taxonomy" id="215803"/>
    <lineage>
        <taxon>Bacteria</taxon>
        <taxon>Pseudomonadati</taxon>
        <taxon>Myxococcota</taxon>
        <taxon>Polyangia</taxon>
        <taxon>Nannocystales</taxon>
        <taxon>Nannocystaceae</taxon>
        <taxon>Enhygromyxa</taxon>
    </lineage>
</organism>
<protein>
    <recommendedName>
        <fullName evidence="3">Transposase</fullName>
    </recommendedName>
</protein>
<accession>A0A2S9YAZ3</accession>
<name>A0A2S9YAZ3_9BACT</name>
<sequence>MSRRAFCERHDIDEQRLARWAKNYPAPPRLAEVVVVGELPSARSSSLVIELGQARVHVERGVDDELLARVLRVVGSVC</sequence>
<dbReference type="AlphaFoldDB" id="A0A2S9YAZ3"/>
<gene>
    <name evidence="1" type="ORF">ENSA5_26400</name>
</gene>